<evidence type="ECO:0000259" key="2">
    <source>
        <dbReference type="Pfam" id="PF18902"/>
    </source>
</evidence>
<dbReference type="EMBL" id="JAAOIW010000002">
    <property type="protein sequence ID" value="NHN29569.1"/>
    <property type="molecule type" value="Genomic_DNA"/>
</dbReference>
<feature type="transmembrane region" description="Helical" evidence="1">
    <location>
        <begin position="45"/>
        <end position="66"/>
    </location>
</feature>
<keyword evidence="1" id="KW-1133">Transmembrane helix</keyword>
<feature type="domain" description="DUF5658" evidence="2">
    <location>
        <begin position="8"/>
        <end position="93"/>
    </location>
</feature>
<protein>
    <recommendedName>
        <fullName evidence="2">DUF5658 domain-containing protein</fullName>
    </recommendedName>
</protein>
<dbReference type="RefSeq" id="WP_166147650.1">
    <property type="nucleotide sequence ID" value="NZ_JAAOIW010000002.1"/>
</dbReference>
<reference evidence="3" key="1">
    <citation type="submission" date="2020-03" db="EMBL/GenBank/DDBJ databases">
        <title>Draft sequencing of Paenibacilllus sp. S3N08.</title>
        <authorList>
            <person name="Kim D.-U."/>
        </authorList>
    </citation>
    <scope>NUCLEOTIDE SEQUENCE</scope>
    <source>
        <strain evidence="3">S3N08</strain>
    </source>
</reference>
<dbReference type="Proteomes" id="UP001165962">
    <property type="component" value="Unassembled WGS sequence"/>
</dbReference>
<evidence type="ECO:0000313" key="4">
    <source>
        <dbReference type="Proteomes" id="UP001165962"/>
    </source>
</evidence>
<keyword evidence="1" id="KW-0812">Transmembrane</keyword>
<comment type="caution">
    <text evidence="3">The sequence shown here is derived from an EMBL/GenBank/DDBJ whole genome shotgun (WGS) entry which is preliminary data.</text>
</comment>
<accession>A0ABX0J374</accession>
<evidence type="ECO:0000256" key="1">
    <source>
        <dbReference type="SAM" id="Phobius"/>
    </source>
</evidence>
<gene>
    <name evidence="3" type="ORF">G9U52_06945</name>
</gene>
<keyword evidence="1" id="KW-0472">Membrane</keyword>
<sequence length="99" mass="11374">MQLFCVLFIVVVNSLDAFLTAYGTHYGIIGEANPLMNWLLQQSETAFLLFKLSLPLVLLFLLPWLVSKAIQRLLVVTCAIYCCVLSLHGIWLFEHFKWI</sequence>
<evidence type="ECO:0000313" key="3">
    <source>
        <dbReference type="EMBL" id="NHN29569.1"/>
    </source>
</evidence>
<keyword evidence="4" id="KW-1185">Reference proteome</keyword>
<dbReference type="Pfam" id="PF18902">
    <property type="entry name" value="DUF5658"/>
    <property type="match status" value="1"/>
</dbReference>
<proteinExistence type="predicted"/>
<dbReference type="InterPro" id="IPR043717">
    <property type="entry name" value="DUF5658"/>
</dbReference>
<name>A0ABX0J374_9BACL</name>
<organism evidence="3 4">
    <name type="scientific">Paenibacillus agricola</name>
    <dbReference type="NCBI Taxonomy" id="2716264"/>
    <lineage>
        <taxon>Bacteria</taxon>
        <taxon>Bacillati</taxon>
        <taxon>Bacillota</taxon>
        <taxon>Bacilli</taxon>
        <taxon>Bacillales</taxon>
        <taxon>Paenibacillaceae</taxon>
        <taxon>Paenibacillus</taxon>
    </lineage>
</organism>
<feature type="transmembrane region" description="Helical" evidence="1">
    <location>
        <begin position="73"/>
        <end position="93"/>
    </location>
</feature>